<dbReference type="Gene3D" id="6.10.140.2220">
    <property type="match status" value="1"/>
</dbReference>
<dbReference type="Proteomes" id="UP001595075">
    <property type="component" value="Unassembled WGS sequence"/>
</dbReference>
<proteinExistence type="predicted"/>
<reference evidence="1 2" key="1">
    <citation type="journal article" date="2024" name="Commun. Biol.">
        <title>Comparative genomic analysis of thermophilic fungi reveals convergent evolutionary adaptations and gene losses.</title>
        <authorList>
            <person name="Steindorff A.S."/>
            <person name="Aguilar-Pontes M.V."/>
            <person name="Robinson A.J."/>
            <person name="Andreopoulos B."/>
            <person name="LaButti K."/>
            <person name="Kuo A."/>
            <person name="Mondo S."/>
            <person name="Riley R."/>
            <person name="Otillar R."/>
            <person name="Haridas S."/>
            <person name="Lipzen A."/>
            <person name="Grimwood J."/>
            <person name="Schmutz J."/>
            <person name="Clum A."/>
            <person name="Reid I.D."/>
            <person name="Moisan M.C."/>
            <person name="Butler G."/>
            <person name="Nguyen T.T.M."/>
            <person name="Dewar K."/>
            <person name="Conant G."/>
            <person name="Drula E."/>
            <person name="Henrissat B."/>
            <person name="Hansel C."/>
            <person name="Singer S."/>
            <person name="Hutchinson M.I."/>
            <person name="de Vries R.P."/>
            <person name="Natvig D.O."/>
            <person name="Powell A.J."/>
            <person name="Tsang A."/>
            <person name="Grigoriev I.V."/>
        </authorList>
    </citation>
    <scope>NUCLEOTIDE SEQUENCE [LARGE SCALE GENOMIC DNA]</scope>
    <source>
        <strain evidence="1 2">CBS 494.80</strain>
    </source>
</reference>
<evidence type="ECO:0000313" key="1">
    <source>
        <dbReference type="EMBL" id="KAL2060846.1"/>
    </source>
</evidence>
<accession>A0ABR4BUF3</accession>
<keyword evidence="2" id="KW-1185">Reference proteome</keyword>
<dbReference type="EMBL" id="JAZHXI010000020">
    <property type="protein sequence ID" value="KAL2060846.1"/>
    <property type="molecule type" value="Genomic_DNA"/>
</dbReference>
<sequence>MECANCKKPGKFACAQCEECPVTEGDSPIVHYCSAKCQKDDDVKHLPTCQRLQDRLTLYRVGRIAQKLFFIYKEITWSQLKIDAIEKRGQLVTLRGLKFEDSTWPEDYKIFPSHLVSSEEEREALLCYRACREALSWVIEFVDGFLKSDNLPMPVLTITNPDIDIATKMEHVDLCTKNDKQIMILVPPGVNMTIIGGPTHEIIKVTLRSGEEFAIDITAPQYGCSDIVVPWKLYEGQRVLQVVSKVPAPRSIGLLQYEDYTIHAMIRAYQLMQSKTRQNKSVDGDTISAMNFHFLEWQTDEGQGLKTMVKLSNTRFERKMTDLVNFMHWKFNSVPDQIWGTVNGKKQAQTLRNGKWVHRK</sequence>
<protein>
    <recommendedName>
        <fullName evidence="3">MYND-type domain-containing protein</fullName>
    </recommendedName>
</protein>
<comment type="caution">
    <text evidence="1">The sequence shown here is derived from an EMBL/GenBank/DDBJ whole genome shotgun (WGS) entry which is preliminary data.</text>
</comment>
<evidence type="ECO:0000313" key="2">
    <source>
        <dbReference type="Proteomes" id="UP001595075"/>
    </source>
</evidence>
<organism evidence="1 2">
    <name type="scientific">Oculimacula yallundae</name>
    <dbReference type="NCBI Taxonomy" id="86028"/>
    <lineage>
        <taxon>Eukaryota</taxon>
        <taxon>Fungi</taxon>
        <taxon>Dikarya</taxon>
        <taxon>Ascomycota</taxon>
        <taxon>Pezizomycotina</taxon>
        <taxon>Leotiomycetes</taxon>
        <taxon>Helotiales</taxon>
        <taxon>Ploettnerulaceae</taxon>
        <taxon>Oculimacula</taxon>
    </lineage>
</organism>
<evidence type="ECO:0008006" key="3">
    <source>
        <dbReference type="Google" id="ProtNLM"/>
    </source>
</evidence>
<gene>
    <name evidence="1" type="ORF">VTL71DRAFT_8898</name>
</gene>
<name>A0ABR4BUF3_9HELO</name>